<keyword evidence="1" id="KW-0449">Lipoprotein</keyword>
<accession>A0A6N8J2D2</accession>
<dbReference type="SUPFAM" id="SSF48452">
    <property type="entry name" value="TPR-like"/>
    <property type="match status" value="1"/>
</dbReference>
<reference evidence="1 2" key="1">
    <citation type="submission" date="2019-12" db="EMBL/GenBank/DDBJ databases">
        <title>The draft genomic sequence of strain Chitinophaga oryziterrae JCM 16595.</title>
        <authorList>
            <person name="Zhang X."/>
        </authorList>
    </citation>
    <scope>NUCLEOTIDE SEQUENCE [LARGE SCALE GENOMIC DNA]</scope>
    <source>
        <strain evidence="1 2">JCM 16595</strain>
    </source>
</reference>
<sequence>MKKIFVIISSVLVFATSCTKLSSLNDDPKKAAVVPGEMLFSSAEKNLYDNLTSNSVNLNVFRLLAQYQAQVTYIDESRYDLGTRNIPQAFWQALYRDVLKDLSAGKALIKADSALLPADAIIKKNKLAIIDITEAYTNFILVTCYGNIPYTETMDINKLDPKFDDQKTVYYDLLDRLKADVAALDVSQGSFGTADLIYQGNVASWIKLANSMRLKMGLVIADIDNAKAVEVINDAATNVFTSNADNAILKYLSSEPNTNPIWVDLVKSKRKDYVIPTTLVDPMNATNDPRRPFYYTATGSGAYVGGVYGSGNVYSSYSHVSAKITAPDFEAILMDYAEVEFALAEAVARGGFSVSGTAADHYNKGIAASITYWGGSAADAATFIAQPTVDYATLTGTWQQKIGMQKYIALYNRGYDAWLEWRRLDYPILNAPVDISYSNIPVRLTYPVSEQNLNKTQYDAAAAAIGGDKVTTKLFWDRF</sequence>
<proteinExistence type="predicted"/>
<keyword evidence="2" id="KW-1185">Reference proteome</keyword>
<evidence type="ECO:0000313" key="2">
    <source>
        <dbReference type="Proteomes" id="UP000468388"/>
    </source>
</evidence>
<dbReference type="InterPro" id="IPR041662">
    <property type="entry name" value="SusD-like_2"/>
</dbReference>
<dbReference type="Pfam" id="PF12771">
    <property type="entry name" value="SusD-like_2"/>
    <property type="match status" value="1"/>
</dbReference>
<protein>
    <submittedName>
        <fullName evidence="1">SusD/RagB family nutrient-binding outer membrane lipoprotein</fullName>
    </submittedName>
</protein>
<evidence type="ECO:0000313" key="1">
    <source>
        <dbReference type="EMBL" id="MVT39365.1"/>
    </source>
</evidence>
<name>A0A6N8J2D2_9BACT</name>
<comment type="caution">
    <text evidence="1">The sequence shown here is derived from an EMBL/GenBank/DDBJ whole genome shotgun (WGS) entry which is preliminary data.</text>
</comment>
<dbReference type="EMBL" id="WRXO01000001">
    <property type="protein sequence ID" value="MVT39365.1"/>
    <property type="molecule type" value="Genomic_DNA"/>
</dbReference>
<dbReference type="AlphaFoldDB" id="A0A6N8J2D2"/>
<gene>
    <name evidence="1" type="ORF">GO495_02100</name>
</gene>
<organism evidence="1 2">
    <name type="scientific">Chitinophaga oryziterrae</name>
    <dbReference type="NCBI Taxonomy" id="1031224"/>
    <lineage>
        <taxon>Bacteria</taxon>
        <taxon>Pseudomonadati</taxon>
        <taxon>Bacteroidota</taxon>
        <taxon>Chitinophagia</taxon>
        <taxon>Chitinophagales</taxon>
        <taxon>Chitinophagaceae</taxon>
        <taxon>Chitinophaga</taxon>
    </lineage>
</organism>
<dbReference type="Proteomes" id="UP000468388">
    <property type="component" value="Unassembled WGS sequence"/>
</dbReference>
<dbReference type="Gene3D" id="1.25.40.390">
    <property type="match status" value="1"/>
</dbReference>
<dbReference type="RefSeq" id="WP_157298045.1">
    <property type="nucleotide sequence ID" value="NZ_BAAAZB010000005.1"/>
</dbReference>
<dbReference type="InterPro" id="IPR011990">
    <property type="entry name" value="TPR-like_helical_dom_sf"/>
</dbReference>
<dbReference type="PROSITE" id="PS51257">
    <property type="entry name" value="PROKAR_LIPOPROTEIN"/>
    <property type="match status" value="1"/>
</dbReference>
<dbReference type="OrthoDB" id="725917at2"/>